<dbReference type="Pfam" id="PF00126">
    <property type="entry name" value="HTH_1"/>
    <property type="match status" value="1"/>
</dbReference>
<evidence type="ECO:0000313" key="9">
    <source>
        <dbReference type="EMBL" id="KZD25594.1"/>
    </source>
</evidence>
<organism evidence="8">
    <name type="scientific">Tardiphaga robiniae</name>
    <dbReference type="NCBI Taxonomy" id="943830"/>
    <lineage>
        <taxon>Bacteria</taxon>
        <taxon>Pseudomonadati</taxon>
        <taxon>Pseudomonadota</taxon>
        <taxon>Alphaproteobacteria</taxon>
        <taxon>Hyphomicrobiales</taxon>
        <taxon>Nitrobacteraceae</taxon>
        <taxon>Tardiphaga</taxon>
    </lineage>
</organism>
<dbReference type="Proteomes" id="UP000076574">
    <property type="component" value="Unassembled WGS sequence"/>
</dbReference>
<dbReference type="Gene3D" id="1.10.10.10">
    <property type="entry name" value="Winged helix-like DNA-binding domain superfamily/Winged helix DNA-binding domain"/>
    <property type="match status" value="1"/>
</dbReference>
<feature type="domain" description="HTH lysR-type" evidence="7">
    <location>
        <begin position="1"/>
        <end position="58"/>
    </location>
</feature>
<evidence type="ECO:0000256" key="6">
    <source>
        <dbReference type="SAM" id="MobiDB-lite"/>
    </source>
</evidence>
<dbReference type="InterPro" id="IPR005119">
    <property type="entry name" value="LysR_subst-bd"/>
</dbReference>
<dbReference type="PANTHER" id="PTHR30126:SF40">
    <property type="entry name" value="HTH-TYPE TRANSCRIPTIONAL REGULATOR GLTR"/>
    <property type="match status" value="1"/>
</dbReference>
<feature type="compositionally biased region" description="Polar residues" evidence="6">
    <location>
        <begin position="297"/>
        <end position="306"/>
    </location>
</feature>
<protein>
    <submittedName>
        <fullName evidence="8">HTH-type transcriptional regulator GltR</fullName>
    </submittedName>
    <submittedName>
        <fullName evidence="9">LysR family transcriptional regulator</fullName>
    </submittedName>
</protein>
<keyword evidence="4" id="KW-0238">DNA-binding</keyword>
<reference evidence="8" key="1">
    <citation type="submission" date="2015-10" db="EMBL/GenBank/DDBJ databases">
        <title>Evolution marks in rhizobial microsymbionts genomes from the relict species Vavilovia formosa (Stev.) Fed.</title>
        <authorList>
            <person name="Kopat V."/>
        </authorList>
    </citation>
    <scope>NUCLEOTIDE SEQUENCE</scope>
    <source>
        <strain evidence="8">Vaf-07</strain>
    </source>
</reference>
<comment type="similarity">
    <text evidence="2">Belongs to the LysR transcriptional regulatory family.</text>
</comment>
<dbReference type="Gene3D" id="3.40.190.10">
    <property type="entry name" value="Periplasmic binding protein-like II"/>
    <property type="match status" value="2"/>
</dbReference>
<dbReference type="EMBL" id="KT955714">
    <property type="protein sequence ID" value="AMH39645.1"/>
    <property type="molecule type" value="Genomic_DNA"/>
</dbReference>
<dbReference type="GO" id="GO:0000976">
    <property type="term" value="F:transcription cis-regulatory region binding"/>
    <property type="evidence" value="ECO:0007669"/>
    <property type="project" value="TreeGrafter"/>
</dbReference>
<dbReference type="SUPFAM" id="SSF53850">
    <property type="entry name" value="Periplasmic binding protein-like II"/>
    <property type="match status" value="1"/>
</dbReference>
<keyword evidence="3" id="KW-0805">Transcription regulation</keyword>
<evidence type="ECO:0000256" key="2">
    <source>
        <dbReference type="ARBA" id="ARBA00009437"/>
    </source>
</evidence>
<keyword evidence="5" id="KW-0804">Transcription</keyword>
<comment type="function">
    <text evidence="1">NodD regulates the expression of the nodABCFE genes which encode other nodulation proteins. NodD is also a negative regulator of its own expression. Binds flavonoids as inducers.</text>
</comment>
<evidence type="ECO:0000256" key="3">
    <source>
        <dbReference type="ARBA" id="ARBA00023015"/>
    </source>
</evidence>
<evidence type="ECO:0000256" key="1">
    <source>
        <dbReference type="ARBA" id="ARBA00003502"/>
    </source>
</evidence>
<sequence length="306" mass="33784">MDLSELRIFRAVVREGGVTRAAERLHRVQSNVTTRVRQLEDDLGTALFVREGKRLHLTPAGQTLLGYADRLLALADEARDAVQDPRPRGVFRLGAMESTAAVRLPAPLNEFHRRYPDVQLEMRIGNPETLAKGILAGDLDAAFVAEPIAAAPFDRMHAFDEEPVIVSSPRHPPIGRKDSAPRSVLVFENGCPHRKRLEDWYAKRGEMPERTIELGSYHAMLGCVVAGMGIALLPESALSTFPEGKRLTVHRLPRGENHAETVLIWRKGAASPNVQAMQQVLLDGRSTRSPAAKRRTSSVSAPHNVK</sequence>
<dbReference type="STRING" id="943830.A4A58_04105"/>
<dbReference type="PANTHER" id="PTHR30126">
    <property type="entry name" value="HTH-TYPE TRANSCRIPTIONAL REGULATOR"/>
    <property type="match status" value="1"/>
</dbReference>
<dbReference type="CDD" id="cd08442">
    <property type="entry name" value="PBP2_YofA_SoxR_like"/>
    <property type="match status" value="1"/>
</dbReference>
<evidence type="ECO:0000313" key="8">
    <source>
        <dbReference type="EMBL" id="AMH39645.1"/>
    </source>
</evidence>
<keyword evidence="10" id="KW-1185">Reference proteome</keyword>
<feature type="region of interest" description="Disordered" evidence="6">
    <location>
        <begin position="283"/>
        <end position="306"/>
    </location>
</feature>
<proteinExistence type="inferred from homology"/>
<dbReference type="GO" id="GO:0003700">
    <property type="term" value="F:DNA-binding transcription factor activity"/>
    <property type="evidence" value="ECO:0007669"/>
    <property type="project" value="InterPro"/>
</dbReference>
<dbReference type="AlphaFoldDB" id="A0A109ZYJ7"/>
<dbReference type="PRINTS" id="PR00039">
    <property type="entry name" value="HTHLYSR"/>
</dbReference>
<evidence type="ECO:0000313" key="10">
    <source>
        <dbReference type="Proteomes" id="UP000076574"/>
    </source>
</evidence>
<accession>A0A109ZYJ7</accession>
<evidence type="ECO:0000256" key="4">
    <source>
        <dbReference type="ARBA" id="ARBA00023125"/>
    </source>
</evidence>
<evidence type="ECO:0000259" key="7">
    <source>
        <dbReference type="PROSITE" id="PS50931"/>
    </source>
</evidence>
<dbReference type="OrthoDB" id="8479357at2"/>
<dbReference type="PROSITE" id="PS50931">
    <property type="entry name" value="HTH_LYSR"/>
    <property type="match status" value="1"/>
</dbReference>
<dbReference type="SUPFAM" id="SSF46785">
    <property type="entry name" value="Winged helix' DNA-binding domain"/>
    <property type="match status" value="1"/>
</dbReference>
<dbReference type="InterPro" id="IPR000847">
    <property type="entry name" value="LysR_HTH_N"/>
</dbReference>
<dbReference type="Pfam" id="PF03466">
    <property type="entry name" value="LysR_substrate"/>
    <property type="match status" value="1"/>
</dbReference>
<dbReference type="FunFam" id="1.10.10.10:FF:000001">
    <property type="entry name" value="LysR family transcriptional regulator"/>
    <property type="match status" value="1"/>
</dbReference>
<dbReference type="RefSeq" id="WP_068729997.1">
    <property type="nucleotide sequence ID" value="NZ_LVYV01000001.1"/>
</dbReference>
<reference evidence="9 10" key="2">
    <citation type="submission" date="2016-03" db="EMBL/GenBank/DDBJ databases">
        <title>Microsymbionts genomes from the relict species Vavilovia formosa (Stev.) Fed.</title>
        <authorList>
            <person name="Kopat V."/>
            <person name="Chirak E."/>
            <person name="Kimeklis A."/>
            <person name="Andronov E."/>
        </authorList>
    </citation>
    <scope>NUCLEOTIDE SEQUENCE [LARGE SCALE GENOMIC DNA]</scope>
    <source>
        <strain evidence="9 10">Vaf07</strain>
    </source>
</reference>
<gene>
    <name evidence="8" type="primary">gltR_2</name>
    <name evidence="9" type="ORF">A4A58_04105</name>
    <name evidence="8" type="ORF">PROKKA_00834</name>
</gene>
<dbReference type="EMBL" id="LVYV01000001">
    <property type="protein sequence ID" value="KZD25594.1"/>
    <property type="molecule type" value="Genomic_DNA"/>
</dbReference>
<dbReference type="InterPro" id="IPR036388">
    <property type="entry name" value="WH-like_DNA-bd_sf"/>
</dbReference>
<dbReference type="InterPro" id="IPR036390">
    <property type="entry name" value="WH_DNA-bd_sf"/>
</dbReference>
<evidence type="ECO:0000256" key="5">
    <source>
        <dbReference type="ARBA" id="ARBA00023163"/>
    </source>
</evidence>
<name>A0A109ZYJ7_9BRAD</name>